<name>A0A915YRG9_9GLOM</name>
<dbReference type="PANTHER" id="PTHR15600">
    <property type="entry name" value="SACSIN"/>
    <property type="match status" value="1"/>
</dbReference>
<dbReference type="InterPro" id="IPR058210">
    <property type="entry name" value="SACS/Nov_dom"/>
</dbReference>
<dbReference type="OrthoDB" id="1262810at2759"/>
<dbReference type="Proteomes" id="UP000684084">
    <property type="component" value="Unassembled WGS sequence"/>
</dbReference>
<dbReference type="NCBIfam" id="NF047352">
    <property type="entry name" value="P_loop_sacsin"/>
    <property type="match status" value="1"/>
</dbReference>
<dbReference type="PANTHER" id="PTHR15600:SF42">
    <property type="entry name" value="SACSIN"/>
    <property type="match status" value="1"/>
</dbReference>
<evidence type="ECO:0000313" key="3">
    <source>
        <dbReference type="Proteomes" id="UP000684084"/>
    </source>
</evidence>
<dbReference type="InterPro" id="IPR000210">
    <property type="entry name" value="BTB/POZ_dom"/>
</dbReference>
<dbReference type="GO" id="GO:0030544">
    <property type="term" value="F:Hsp70 protein binding"/>
    <property type="evidence" value="ECO:0007669"/>
    <property type="project" value="TreeGrafter"/>
</dbReference>
<dbReference type="AlphaFoldDB" id="A0A915YRG9"/>
<dbReference type="VEuPathDB" id="FungiDB:RhiirFUN_005697"/>
<evidence type="ECO:0000259" key="1">
    <source>
        <dbReference type="SMART" id="SM00225"/>
    </source>
</evidence>
<sequence>MNDFKSYGQNETLVSSIRNIIKDYPIESVFKEFLQNADDAGATKFHIIVDCRSHPSEYLINKNLKDWQGPAILMFNNAKFKEPDFESLMQIRVGGKQEDSTKIGKHGLGFNSCYHLTDFPSFVSGDKIAFLDPQEKYLSKRGILGPIPQNSTYRDQLAPFKGIKDIDFREGTLFRIPLRKKPSELSNTISTTEEILELIKTIKSNFSNQFLFLRNIEKMEMSHIPARPAVLFTSLQSPQMNSLWKAAITGLDENVRRKRTCVTNGATQIYQIKIEIDTKSDHWINTNKKQKEHWIIITGSQQNPETSRLKNYVKQHRLSVSGGIAALLKSSVEPQLNFIGKMFSFLSLPDITHLPVHLNGVWAQGSDRGKLLIESDDDSPDLDHLKLDWNRHILLDFLPKLYCKLLKEIIELRDSNKIELNEHPISKFWPFPPITRNYPKYIIEYGCKVLQQILQNEENFQSINDGSFTNRMDNLFNLISRDKALELRDLLRNNWDEIKGQLCSEPDLKLLIRSLPIWPIISDPLRPNFEPPLKPASCGYILPKKAKHYRTKKNSKTYLDSKEDLTRRILNGLDVQTQDVYSYTFEDVEFPSKSDYYYLDFLKDILDDCRIVQGLEDKRCFPSFTGKTKKIADLYDHDNVVFRTVFSGNPDMFLDHTISESTRGSRTLSNIGFKDNIDQKTFIKCVRKIEELQKKLNPPPDIRYRGFILVDYLFNNINDVAFMNLEDNIISRIPFVPISKNLDKPYSMNYSRSQTLDCFNNVILPTYKEVAWSQMSLIAEDVIPPLHVLAKYPSLGKPKTVNVVEHLRFLYENLRVNEEWKKNWSEIFKHNVYEVYNWLEEECLNDEDLNLTEHIHQHDPLFLNFNKDRDPFKSENWVSVKELVLNSEPSEEKYVNTSLAKYPTMLKRAGAREVKRPNIEIQVRLHDQPSINKIKALDSLFDPNFSFNDATFIIKGERIKASRYMLAISSSIIVNDVEYVGDVEPDSMRVLLRYLYGQNIDDAIKRYRDTSPKINYVINRNSYFYDEVIEDDDDDDENPREVARDIFERYKDLLKLSNNYNLGHLKELMEMRLSRSVTRLNVGQIKNLAETNDANQLKNYCDQFILENDEL</sequence>
<dbReference type="Pfam" id="PF25794">
    <property type="entry name" value="SACS"/>
    <property type="match status" value="1"/>
</dbReference>
<organism evidence="2 3">
    <name type="scientific">Rhizophagus irregularis</name>
    <dbReference type="NCBI Taxonomy" id="588596"/>
    <lineage>
        <taxon>Eukaryota</taxon>
        <taxon>Fungi</taxon>
        <taxon>Fungi incertae sedis</taxon>
        <taxon>Mucoromycota</taxon>
        <taxon>Glomeromycotina</taxon>
        <taxon>Glomeromycetes</taxon>
        <taxon>Glomerales</taxon>
        <taxon>Glomeraceae</taxon>
        <taxon>Rhizophagus</taxon>
    </lineage>
</organism>
<reference evidence="2" key="1">
    <citation type="submission" date="2020-05" db="EMBL/GenBank/DDBJ databases">
        <authorList>
            <person name="Rincon C."/>
            <person name="Sanders R I."/>
            <person name="Robbins C."/>
            <person name="Chaturvedi A."/>
        </authorList>
    </citation>
    <scope>NUCLEOTIDE SEQUENCE</scope>
    <source>
        <strain evidence="2">CHB12</strain>
    </source>
</reference>
<comment type="caution">
    <text evidence="2">The sequence shown here is derived from an EMBL/GenBank/DDBJ whole genome shotgun (WGS) entry which is preliminary data.</text>
</comment>
<protein>
    <recommendedName>
        <fullName evidence="1">BTB domain-containing protein</fullName>
    </recommendedName>
</protein>
<proteinExistence type="predicted"/>
<dbReference type="EMBL" id="CAGKOT010000003">
    <property type="protein sequence ID" value="CAB5321711.1"/>
    <property type="molecule type" value="Genomic_DNA"/>
</dbReference>
<evidence type="ECO:0000313" key="2">
    <source>
        <dbReference type="EMBL" id="CAB5321711.1"/>
    </source>
</evidence>
<gene>
    <name evidence="2" type="ORF">CHRIB12_LOCUS2253</name>
</gene>
<dbReference type="SMART" id="SM00225">
    <property type="entry name" value="BTB"/>
    <property type="match status" value="1"/>
</dbReference>
<feature type="domain" description="BTB" evidence="1">
    <location>
        <begin position="948"/>
        <end position="1077"/>
    </location>
</feature>
<accession>A0A915YRG9</accession>
<dbReference type="InterPro" id="IPR052972">
    <property type="entry name" value="Sacsin_chaperone_reg"/>
</dbReference>